<name>A0A7W6DIS8_9RHOB</name>
<dbReference type="GO" id="GO:0008933">
    <property type="term" value="F:peptidoglycan lytic transglycosylase activity"/>
    <property type="evidence" value="ECO:0007669"/>
    <property type="project" value="TreeGrafter"/>
</dbReference>
<gene>
    <name evidence="4" type="ORF">GGQ68_000351</name>
</gene>
<dbReference type="FunFam" id="1.10.8.350:FF:000001">
    <property type="entry name" value="Lytic murein transglycosylase B"/>
    <property type="match status" value="1"/>
</dbReference>
<feature type="chain" id="PRO_5031164278" evidence="1">
    <location>
        <begin position="22"/>
        <end position="452"/>
    </location>
</feature>
<dbReference type="PANTHER" id="PTHR30163:SF8">
    <property type="entry name" value="LYTIC MUREIN TRANSGLYCOSYLASE"/>
    <property type="match status" value="1"/>
</dbReference>
<sequence>MIRHIRLALGISILGTAALHAAPPDRSLRPQARAYSQLTAVEEVVSRAVGLDSVPLVAPAQSLRPFLRPAVLRAPVQAHGGTNAGFQNWIRGFRPRALAQGVSGRTFDRAFAGVRFDPDIVAKDQTQSEFAKGIWSYLDSAVSDSRIQTGREMLRKHGALLTQIEQRYGVDKEIVLAVWGMESNYGTYRGSEHVVEAMASLAYDGRRASFFETQLVATLQILEAGDTTPENMKGSWAGAMGHTQFMPTSFQSLAVDFTGDGRRDIWSDNPADALASTANYLAKNGWIKGMPWGVEVTLPRNFNYENVGIDRMPSEWARLGVMGMNGRPVPDHGSAQVLLPAGHKGAAFLVFKNFRVIKRYNAADAYAMGVGHLADRVKGGPAFKGDWPREDRPLTRSERKELQARLTRAGHDTQGVDGRIGPASVAAIRGYQRRAGVVPDGYASMSLLTRLR</sequence>
<evidence type="ECO:0000256" key="1">
    <source>
        <dbReference type="SAM" id="SignalP"/>
    </source>
</evidence>
<dbReference type="Pfam" id="PF13406">
    <property type="entry name" value="SLT_2"/>
    <property type="match status" value="1"/>
</dbReference>
<protein>
    <submittedName>
        <fullName evidence="4">Lytic murein transglycosylase</fullName>
    </submittedName>
</protein>
<dbReference type="RefSeq" id="WP_183962666.1">
    <property type="nucleotide sequence ID" value="NZ_BAABBZ010000012.1"/>
</dbReference>
<evidence type="ECO:0000313" key="4">
    <source>
        <dbReference type="EMBL" id="MBB3984040.1"/>
    </source>
</evidence>
<dbReference type="CDD" id="cd13399">
    <property type="entry name" value="Slt35-like"/>
    <property type="match status" value="1"/>
</dbReference>
<dbReference type="Gene3D" id="1.10.530.10">
    <property type="match status" value="1"/>
</dbReference>
<dbReference type="InterPro" id="IPR036366">
    <property type="entry name" value="PGBDSf"/>
</dbReference>
<dbReference type="InterPro" id="IPR011970">
    <property type="entry name" value="MltB_2"/>
</dbReference>
<dbReference type="Proteomes" id="UP000541426">
    <property type="component" value="Unassembled WGS sequence"/>
</dbReference>
<dbReference type="AlphaFoldDB" id="A0A7W6DIS8"/>
<dbReference type="Gene3D" id="1.10.101.10">
    <property type="entry name" value="PGBD-like superfamily/PGBD"/>
    <property type="match status" value="1"/>
</dbReference>
<dbReference type="InterPro" id="IPR023346">
    <property type="entry name" value="Lysozyme-like_dom_sf"/>
</dbReference>
<dbReference type="NCBIfam" id="TIGR02283">
    <property type="entry name" value="MltB_2"/>
    <property type="match status" value="1"/>
</dbReference>
<dbReference type="InterPro" id="IPR036365">
    <property type="entry name" value="PGBD-like_sf"/>
</dbReference>
<dbReference type="InterPro" id="IPR043426">
    <property type="entry name" value="MltB-like"/>
</dbReference>
<dbReference type="SUPFAM" id="SSF53955">
    <property type="entry name" value="Lysozyme-like"/>
    <property type="match status" value="1"/>
</dbReference>
<dbReference type="Gene3D" id="1.10.8.350">
    <property type="entry name" value="Bacterial muramidase"/>
    <property type="match status" value="1"/>
</dbReference>
<evidence type="ECO:0000259" key="3">
    <source>
        <dbReference type="Pfam" id="PF13406"/>
    </source>
</evidence>
<feature type="domain" description="Transglycosylase SLT" evidence="3">
    <location>
        <begin position="86"/>
        <end position="375"/>
    </location>
</feature>
<dbReference type="InterPro" id="IPR002477">
    <property type="entry name" value="Peptidoglycan-bd-like"/>
</dbReference>
<dbReference type="EMBL" id="JACIEJ010000001">
    <property type="protein sequence ID" value="MBB3984040.1"/>
    <property type="molecule type" value="Genomic_DNA"/>
</dbReference>
<dbReference type="Pfam" id="PF01471">
    <property type="entry name" value="PG_binding_1"/>
    <property type="match status" value="1"/>
</dbReference>
<proteinExistence type="predicted"/>
<evidence type="ECO:0000259" key="2">
    <source>
        <dbReference type="Pfam" id="PF01471"/>
    </source>
</evidence>
<organism evidence="4 5">
    <name type="scientific">Sagittula marina</name>
    <dbReference type="NCBI Taxonomy" id="943940"/>
    <lineage>
        <taxon>Bacteria</taxon>
        <taxon>Pseudomonadati</taxon>
        <taxon>Pseudomonadota</taxon>
        <taxon>Alphaproteobacteria</taxon>
        <taxon>Rhodobacterales</taxon>
        <taxon>Roseobacteraceae</taxon>
        <taxon>Sagittula</taxon>
    </lineage>
</organism>
<dbReference type="SUPFAM" id="SSF47090">
    <property type="entry name" value="PGBD-like"/>
    <property type="match status" value="1"/>
</dbReference>
<dbReference type="GO" id="GO:0009253">
    <property type="term" value="P:peptidoglycan catabolic process"/>
    <property type="evidence" value="ECO:0007669"/>
    <property type="project" value="TreeGrafter"/>
</dbReference>
<dbReference type="PANTHER" id="PTHR30163">
    <property type="entry name" value="MEMBRANE-BOUND LYTIC MUREIN TRANSGLYCOSYLASE B"/>
    <property type="match status" value="1"/>
</dbReference>
<accession>A0A7W6DIS8</accession>
<keyword evidence="1" id="KW-0732">Signal</keyword>
<reference evidence="4 5" key="1">
    <citation type="submission" date="2020-08" db="EMBL/GenBank/DDBJ databases">
        <title>Genomic Encyclopedia of Type Strains, Phase IV (KMG-IV): sequencing the most valuable type-strain genomes for metagenomic binning, comparative biology and taxonomic classification.</title>
        <authorList>
            <person name="Goeker M."/>
        </authorList>
    </citation>
    <scope>NUCLEOTIDE SEQUENCE [LARGE SCALE GENOMIC DNA]</scope>
    <source>
        <strain evidence="4 5">DSM 102235</strain>
    </source>
</reference>
<dbReference type="InterPro" id="IPR031304">
    <property type="entry name" value="SLT_2"/>
</dbReference>
<feature type="signal peptide" evidence="1">
    <location>
        <begin position="1"/>
        <end position="21"/>
    </location>
</feature>
<keyword evidence="5" id="KW-1185">Reference proteome</keyword>
<comment type="caution">
    <text evidence="4">The sequence shown here is derived from an EMBL/GenBank/DDBJ whole genome shotgun (WGS) entry which is preliminary data.</text>
</comment>
<evidence type="ECO:0000313" key="5">
    <source>
        <dbReference type="Proteomes" id="UP000541426"/>
    </source>
</evidence>
<feature type="domain" description="Peptidoglycan binding-like" evidence="2">
    <location>
        <begin position="396"/>
        <end position="451"/>
    </location>
</feature>